<dbReference type="GO" id="GO:0019534">
    <property type="term" value="F:toxin transmembrane transporter activity"/>
    <property type="evidence" value="ECO:0007669"/>
    <property type="project" value="InterPro"/>
</dbReference>
<feature type="chain" id="PRO_5042535698" evidence="1">
    <location>
        <begin position="27"/>
        <end position="142"/>
    </location>
</feature>
<dbReference type="Pfam" id="PF06519">
    <property type="entry name" value="TolA"/>
    <property type="match status" value="1"/>
</dbReference>
<dbReference type="InterPro" id="IPR014161">
    <property type="entry name" value="Tol-Pal_TolA"/>
</dbReference>
<dbReference type="SUPFAM" id="SSF74653">
    <property type="entry name" value="TolA/TonB C-terminal domain"/>
    <property type="match status" value="1"/>
</dbReference>
<feature type="signal peptide" evidence="1">
    <location>
        <begin position="1"/>
        <end position="26"/>
    </location>
</feature>
<dbReference type="NCBIfam" id="TIGR02794">
    <property type="entry name" value="tolA_full"/>
    <property type="match status" value="1"/>
</dbReference>
<evidence type="ECO:0000256" key="1">
    <source>
        <dbReference type="SAM" id="SignalP"/>
    </source>
</evidence>
<sequence>MPLRLSPIRVCLLSLLLSACSAPPSAPDSAENAKLSAEVDKMFRDYPIGSDTSPQANVARYLTQVQKAISAKIDQPQSYQGQRCSVRLALQRDGTVDNATVENGDPALCAQIVSALKGAKIPPAPDEKTYQTFSNAVIDFKL</sequence>
<accession>A0AAJ5UH95</accession>
<dbReference type="GO" id="GO:0016020">
    <property type="term" value="C:membrane"/>
    <property type="evidence" value="ECO:0007669"/>
    <property type="project" value="InterPro"/>
</dbReference>
<dbReference type="RefSeq" id="WP_131050273.1">
    <property type="nucleotide sequence ID" value="NZ_CP112887.1"/>
</dbReference>
<evidence type="ECO:0000313" key="2">
    <source>
        <dbReference type="EMBL" id="WBW63635.1"/>
    </source>
</evidence>
<proteinExistence type="predicted"/>
<dbReference type="GO" id="GO:0043213">
    <property type="term" value="P:bacteriocin transport"/>
    <property type="evidence" value="ECO:0007669"/>
    <property type="project" value="InterPro"/>
</dbReference>
<dbReference type="Proteomes" id="UP001210130">
    <property type="component" value="Chromosome"/>
</dbReference>
<dbReference type="EMBL" id="CP112887">
    <property type="protein sequence ID" value="WBW63635.1"/>
    <property type="molecule type" value="Genomic_DNA"/>
</dbReference>
<dbReference type="AlphaFoldDB" id="A0AAJ5UH95"/>
<dbReference type="PROSITE" id="PS51257">
    <property type="entry name" value="PROKAR_LIPOPROTEIN"/>
    <property type="match status" value="1"/>
</dbReference>
<organism evidence="2 3">
    <name type="scientific">Klebsiella electrica</name>
    <dbReference type="NCBI Taxonomy" id="1259973"/>
    <lineage>
        <taxon>Bacteria</taxon>
        <taxon>Pseudomonadati</taxon>
        <taxon>Pseudomonadota</taxon>
        <taxon>Gammaproteobacteria</taxon>
        <taxon>Enterobacterales</taxon>
        <taxon>Enterobacteriaceae</taxon>
        <taxon>Klebsiella/Raoultella group</taxon>
        <taxon>Klebsiella</taxon>
    </lineage>
</organism>
<dbReference type="Gene3D" id="3.30.1150.10">
    <property type="match status" value="1"/>
</dbReference>
<reference evidence="2 3" key="1">
    <citation type="journal article" date="2023" name="Microbiol. Resour. Announc.">
        <title>Complete Genome Sequence of the First Colistin-Resistant Raoultella electrica Strain.</title>
        <authorList>
            <person name="Aldeia C."/>
            <person name="Campos-Madueno E.I."/>
            <person name="Sendi P."/>
            <person name="Endimiani A."/>
        </authorList>
    </citation>
    <scope>NUCLEOTIDE SEQUENCE [LARGE SCALE GENOMIC DNA]</scope>
    <source>
        <strain evidence="2 3">S2-IND-01-C</strain>
    </source>
</reference>
<name>A0AAJ5UH95_9ENTR</name>
<gene>
    <name evidence="2" type="primary">tolA</name>
    <name evidence="2" type="ORF">OR613_12460</name>
</gene>
<evidence type="ECO:0000313" key="3">
    <source>
        <dbReference type="Proteomes" id="UP001210130"/>
    </source>
</evidence>
<keyword evidence="1" id="KW-0732">Signal</keyword>
<protein>
    <submittedName>
        <fullName evidence="2">Cell envelope integrity protein TolA</fullName>
    </submittedName>
</protein>
<keyword evidence="3" id="KW-1185">Reference proteome</keyword>